<dbReference type="PANTHER" id="PTHR10224:SF12">
    <property type="entry name" value="GLYOXALASE ELBB"/>
    <property type="match status" value="1"/>
</dbReference>
<dbReference type="InterPro" id="IPR029062">
    <property type="entry name" value="Class_I_gatase-like"/>
</dbReference>
<evidence type="ECO:0000313" key="1">
    <source>
        <dbReference type="EMBL" id="WPJ97625.1"/>
    </source>
</evidence>
<dbReference type="InterPro" id="IPR026041">
    <property type="entry name" value="ElbB"/>
</dbReference>
<proteinExistence type="predicted"/>
<sequence>MRRISIDVRMKTKVALILSGCGVYDGAEIHESVLTLLALAKAGTQTSCIAPDITQRHVIDHATGEELEDEDRNVMSEAARISRGEILPLDNIKAENYDAFIYVGGFGVAKNLSSYAFDGADYDVDPAVIDLIQAAHEAGKAQGFMCIAPVLAARALGEKHVQLTIGNDPDTAAALVAKGAQHIACPVDSIVVDEANRVVSTPAYMLAKSITEAESGINQLVTAVLKFC</sequence>
<dbReference type="EC" id="4.2.1.-" evidence="1"/>
<dbReference type="NCBIfam" id="NF008747">
    <property type="entry name" value="PRK11780.1"/>
    <property type="match status" value="1"/>
</dbReference>
<dbReference type="Proteomes" id="UP001324993">
    <property type="component" value="Chromosome"/>
</dbReference>
<dbReference type="SUPFAM" id="SSF52317">
    <property type="entry name" value="Class I glutamine amidotransferase-like"/>
    <property type="match status" value="1"/>
</dbReference>
<dbReference type="Gene3D" id="3.40.50.880">
    <property type="match status" value="1"/>
</dbReference>
<dbReference type="GO" id="GO:0016829">
    <property type="term" value="F:lyase activity"/>
    <property type="evidence" value="ECO:0007669"/>
    <property type="project" value="UniProtKB-KW"/>
</dbReference>
<reference evidence="1 2" key="1">
    <citation type="submission" date="2023-11" db="EMBL/GenBank/DDBJ databases">
        <title>Coraliomargarita sp. nov., isolated from marine algae.</title>
        <authorList>
            <person name="Lee J.K."/>
            <person name="Baek J.H."/>
            <person name="Kim J.M."/>
            <person name="Choi D.G."/>
            <person name="Jeon C.O."/>
        </authorList>
    </citation>
    <scope>NUCLEOTIDE SEQUENCE [LARGE SCALE GENOMIC DNA]</scope>
    <source>
        <strain evidence="1 2">J2-16</strain>
    </source>
</reference>
<evidence type="ECO:0000313" key="2">
    <source>
        <dbReference type="Proteomes" id="UP001324993"/>
    </source>
</evidence>
<dbReference type="CDD" id="cd03133">
    <property type="entry name" value="GATase1_ES1"/>
    <property type="match status" value="1"/>
</dbReference>
<accession>A0ABZ0RS65</accession>
<protein>
    <submittedName>
        <fullName evidence="1">Isoprenoid biosynthesis glyoxalase ElbB</fullName>
        <ecNumber evidence="1">4.2.1.-</ecNumber>
    </submittedName>
</protein>
<dbReference type="PIRSF" id="PIRSF006320">
    <property type="entry name" value="Elb2"/>
    <property type="match status" value="1"/>
</dbReference>
<keyword evidence="2" id="KW-1185">Reference proteome</keyword>
<name>A0ABZ0RS65_9BACT</name>
<keyword evidence="1" id="KW-0456">Lyase</keyword>
<dbReference type="EMBL" id="CP138858">
    <property type="protein sequence ID" value="WPJ97625.1"/>
    <property type="molecule type" value="Genomic_DNA"/>
</dbReference>
<dbReference type="PANTHER" id="PTHR10224">
    <property type="entry name" value="ES1 PROTEIN HOMOLOG, MITOCHONDRIAL"/>
    <property type="match status" value="1"/>
</dbReference>
<organism evidence="1 2">
    <name type="scientific">Coraliomargarita algicola</name>
    <dbReference type="NCBI Taxonomy" id="3092156"/>
    <lineage>
        <taxon>Bacteria</taxon>
        <taxon>Pseudomonadati</taxon>
        <taxon>Verrucomicrobiota</taxon>
        <taxon>Opitutia</taxon>
        <taxon>Puniceicoccales</taxon>
        <taxon>Coraliomargaritaceae</taxon>
        <taxon>Coraliomargarita</taxon>
    </lineage>
</organism>
<gene>
    <name evidence="1" type="primary">elbB</name>
    <name evidence="1" type="ORF">SH580_07870</name>
</gene>